<dbReference type="Pfam" id="PF10035">
    <property type="entry name" value="DUF2179"/>
    <property type="match status" value="1"/>
</dbReference>
<evidence type="ECO:0000256" key="1">
    <source>
        <dbReference type="ARBA" id="ARBA00004651"/>
    </source>
</evidence>
<evidence type="ECO:0000259" key="7">
    <source>
        <dbReference type="Pfam" id="PF10035"/>
    </source>
</evidence>
<dbReference type="PIRSF" id="PIRSF006483">
    <property type="entry name" value="Membrane_protein_YitT"/>
    <property type="match status" value="1"/>
</dbReference>
<dbReference type="InterPro" id="IPR003740">
    <property type="entry name" value="YitT"/>
</dbReference>
<dbReference type="OrthoDB" id="3180973at2"/>
<dbReference type="GO" id="GO:0005886">
    <property type="term" value="C:plasma membrane"/>
    <property type="evidence" value="ECO:0007669"/>
    <property type="project" value="UniProtKB-SubCell"/>
</dbReference>
<dbReference type="InterPro" id="IPR051461">
    <property type="entry name" value="UPF0750_membrane"/>
</dbReference>
<protein>
    <submittedName>
        <fullName evidence="8">DUF2179 domain-containing protein</fullName>
    </submittedName>
</protein>
<dbReference type="RefSeq" id="WP_161253337.1">
    <property type="nucleotide sequence ID" value="NZ_WXEY01000001.1"/>
</dbReference>
<keyword evidence="5 6" id="KW-0472">Membrane</keyword>
<feature type="transmembrane region" description="Helical" evidence="6">
    <location>
        <begin position="12"/>
        <end position="31"/>
    </location>
</feature>
<evidence type="ECO:0000256" key="6">
    <source>
        <dbReference type="SAM" id="Phobius"/>
    </source>
</evidence>
<dbReference type="Pfam" id="PF02588">
    <property type="entry name" value="YitT_membrane"/>
    <property type="match status" value="1"/>
</dbReference>
<keyword evidence="3 6" id="KW-0812">Transmembrane</keyword>
<dbReference type="Proteomes" id="UP000463470">
    <property type="component" value="Unassembled WGS sequence"/>
</dbReference>
<keyword evidence="4 6" id="KW-1133">Transmembrane helix</keyword>
<dbReference type="InterPro" id="IPR019264">
    <property type="entry name" value="DUF2179"/>
</dbReference>
<feature type="domain" description="DUF2179" evidence="7">
    <location>
        <begin position="221"/>
        <end position="275"/>
    </location>
</feature>
<evidence type="ECO:0000256" key="5">
    <source>
        <dbReference type="ARBA" id="ARBA00023136"/>
    </source>
</evidence>
<evidence type="ECO:0000256" key="3">
    <source>
        <dbReference type="ARBA" id="ARBA00022692"/>
    </source>
</evidence>
<dbReference type="PANTHER" id="PTHR33545:SF5">
    <property type="entry name" value="UPF0750 MEMBRANE PROTEIN YITT"/>
    <property type="match status" value="1"/>
</dbReference>
<keyword evidence="2" id="KW-1003">Cell membrane</keyword>
<dbReference type="InterPro" id="IPR015867">
    <property type="entry name" value="N-reg_PII/ATP_PRibTrfase_C"/>
</dbReference>
<feature type="transmembrane region" description="Helical" evidence="6">
    <location>
        <begin position="107"/>
        <end position="129"/>
    </location>
</feature>
<accession>A0A845L1E2</accession>
<keyword evidence="9" id="KW-1185">Reference proteome</keyword>
<feature type="transmembrane region" description="Helical" evidence="6">
    <location>
        <begin position="150"/>
        <end position="169"/>
    </location>
</feature>
<comment type="caution">
    <text evidence="8">The sequence shown here is derived from an EMBL/GenBank/DDBJ whole genome shotgun (WGS) entry which is preliminary data.</text>
</comment>
<feature type="transmembrane region" description="Helical" evidence="6">
    <location>
        <begin position="51"/>
        <end position="71"/>
    </location>
</feature>
<feature type="transmembrane region" description="Helical" evidence="6">
    <location>
        <begin position="78"/>
        <end position="95"/>
    </location>
</feature>
<reference evidence="8 9" key="1">
    <citation type="submission" date="2020-01" db="EMBL/GenBank/DDBJ databases">
        <title>Whole-genome sequence of Heliobacterium undosum DSM 13378.</title>
        <authorList>
            <person name="Kyndt J.A."/>
            <person name="Meyer T.E."/>
        </authorList>
    </citation>
    <scope>NUCLEOTIDE SEQUENCE [LARGE SCALE GENOMIC DNA]</scope>
    <source>
        <strain evidence="8 9">DSM 13378</strain>
    </source>
</reference>
<sequence length="284" mass="31038">MKKDIRTWLKDVLGITLGGLIFAFGLNYFIIANHLAEGGLTGVALTMHYLFGWPVGSTYLIMNIPLFVIGWRVLGTEFALKTVLGTAVASIGVDLTRAFQSPMPGDLLLASLYGGTAIGLGLGVIFLFGGSTGGGDIIARMVNHRWGWPMGRVLFMVDVVVITSVGFIFGRSVAMYTLVAVFVASRIIDFVQEGAYTARAAMIISEKSTEIAQRVLEELERGATVFNARGVYTDAEKNVLYCVVSRSELVRLKSLVYELDPRAFMIVNEVHEVLGEGFRNWHSS</sequence>
<dbReference type="CDD" id="cd16380">
    <property type="entry name" value="YitT_C"/>
    <property type="match status" value="1"/>
</dbReference>
<proteinExistence type="predicted"/>
<evidence type="ECO:0000256" key="2">
    <source>
        <dbReference type="ARBA" id="ARBA00022475"/>
    </source>
</evidence>
<dbReference type="EMBL" id="WXEY01000001">
    <property type="protein sequence ID" value="MZP28250.1"/>
    <property type="molecule type" value="Genomic_DNA"/>
</dbReference>
<organism evidence="8 9">
    <name type="scientific">Heliomicrobium undosum</name>
    <dbReference type="NCBI Taxonomy" id="121734"/>
    <lineage>
        <taxon>Bacteria</taxon>
        <taxon>Bacillati</taxon>
        <taxon>Bacillota</taxon>
        <taxon>Clostridia</taxon>
        <taxon>Eubacteriales</taxon>
        <taxon>Heliobacteriaceae</taxon>
        <taxon>Heliomicrobium</taxon>
    </lineage>
</organism>
<name>A0A845L1E2_9FIRM</name>
<gene>
    <name evidence="8" type="ORF">GTO91_00745</name>
</gene>
<evidence type="ECO:0000313" key="9">
    <source>
        <dbReference type="Proteomes" id="UP000463470"/>
    </source>
</evidence>
<comment type="subcellular location">
    <subcellularLocation>
        <location evidence="1">Cell membrane</location>
        <topology evidence="1">Multi-pass membrane protein</topology>
    </subcellularLocation>
</comment>
<dbReference type="Gene3D" id="3.30.70.120">
    <property type="match status" value="1"/>
</dbReference>
<evidence type="ECO:0000313" key="8">
    <source>
        <dbReference type="EMBL" id="MZP28250.1"/>
    </source>
</evidence>
<dbReference type="AlphaFoldDB" id="A0A845L1E2"/>
<evidence type="ECO:0000256" key="4">
    <source>
        <dbReference type="ARBA" id="ARBA00022989"/>
    </source>
</evidence>
<dbReference type="PANTHER" id="PTHR33545">
    <property type="entry name" value="UPF0750 MEMBRANE PROTEIN YITT-RELATED"/>
    <property type="match status" value="1"/>
</dbReference>